<dbReference type="GO" id="GO:0008902">
    <property type="term" value="F:hydroxymethylpyrimidine kinase activity"/>
    <property type="evidence" value="ECO:0007669"/>
    <property type="project" value="TreeGrafter"/>
</dbReference>
<dbReference type="Pfam" id="PF03070">
    <property type="entry name" value="TENA_THI-4"/>
    <property type="match status" value="1"/>
</dbReference>
<dbReference type="AlphaFoldDB" id="A0AAW0G6C5"/>
<protein>
    <submittedName>
        <fullName evidence="3">Uncharacterized protein</fullName>
    </submittedName>
</protein>
<dbReference type="PANTHER" id="PTHR20858">
    <property type="entry name" value="PHOSPHOMETHYLPYRIMIDINE KINASE"/>
    <property type="match status" value="1"/>
</dbReference>
<dbReference type="InterPro" id="IPR016084">
    <property type="entry name" value="Haem_Oase-like_multi-hlx"/>
</dbReference>
<feature type="domain" description="Pyridoxamine kinase/Phosphomethylpyrimidine kinase" evidence="2">
    <location>
        <begin position="13"/>
        <end position="198"/>
    </location>
</feature>
<dbReference type="InterPro" id="IPR029056">
    <property type="entry name" value="Ribokinase-like"/>
</dbReference>
<dbReference type="EMBL" id="JASBNA010000009">
    <property type="protein sequence ID" value="KAK7688873.1"/>
    <property type="molecule type" value="Genomic_DNA"/>
</dbReference>
<dbReference type="GO" id="GO:0050334">
    <property type="term" value="F:thiaminase activity"/>
    <property type="evidence" value="ECO:0007669"/>
    <property type="project" value="InterPro"/>
</dbReference>
<dbReference type="CDD" id="cd19367">
    <property type="entry name" value="TenA_C_ScTHI20-like"/>
    <property type="match status" value="1"/>
</dbReference>
<feature type="domain" description="Thiaminase-2/PQQC" evidence="1">
    <location>
        <begin position="334"/>
        <end position="545"/>
    </location>
</feature>
<evidence type="ECO:0000313" key="4">
    <source>
        <dbReference type="Proteomes" id="UP001385951"/>
    </source>
</evidence>
<dbReference type="GO" id="GO:0005829">
    <property type="term" value="C:cytosol"/>
    <property type="evidence" value="ECO:0007669"/>
    <property type="project" value="TreeGrafter"/>
</dbReference>
<feature type="domain" description="Pyridoxamine kinase/Phosphomethylpyrimidine kinase" evidence="2">
    <location>
        <begin position="231"/>
        <end position="305"/>
    </location>
</feature>
<evidence type="ECO:0000313" key="3">
    <source>
        <dbReference type="EMBL" id="KAK7688873.1"/>
    </source>
</evidence>
<dbReference type="InterPro" id="IPR004399">
    <property type="entry name" value="HMP/HMP-P_kinase_dom"/>
</dbReference>
<dbReference type="PANTHER" id="PTHR20858:SF17">
    <property type="entry name" value="HYDROXYMETHYLPYRIMIDINE_PHOSPHOMETHYLPYRIMIDINE KINASE THI20-RELATED"/>
    <property type="match status" value="1"/>
</dbReference>
<accession>A0AAW0G6C5</accession>
<dbReference type="InterPro" id="IPR027574">
    <property type="entry name" value="Thiaminase_II"/>
</dbReference>
<dbReference type="Pfam" id="PF08543">
    <property type="entry name" value="Phos_pyr_kin"/>
    <property type="match status" value="2"/>
</dbReference>
<organism evidence="3 4">
    <name type="scientific">Cerrena zonata</name>
    <dbReference type="NCBI Taxonomy" id="2478898"/>
    <lineage>
        <taxon>Eukaryota</taxon>
        <taxon>Fungi</taxon>
        <taxon>Dikarya</taxon>
        <taxon>Basidiomycota</taxon>
        <taxon>Agaricomycotina</taxon>
        <taxon>Agaricomycetes</taxon>
        <taxon>Polyporales</taxon>
        <taxon>Cerrenaceae</taxon>
        <taxon>Cerrena</taxon>
    </lineage>
</organism>
<proteinExistence type="predicted"/>
<dbReference type="InterPro" id="IPR004305">
    <property type="entry name" value="Thiaminase-2/PQQC"/>
</dbReference>
<name>A0AAW0G6C5_9APHY</name>
<dbReference type="SUPFAM" id="SSF53613">
    <property type="entry name" value="Ribokinase-like"/>
    <property type="match status" value="1"/>
</dbReference>
<dbReference type="CDD" id="cd01169">
    <property type="entry name" value="HMPP_kinase"/>
    <property type="match status" value="1"/>
</dbReference>
<gene>
    <name evidence="3" type="ORF">QCA50_007563</name>
</gene>
<comment type="caution">
    <text evidence="3">The sequence shown here is derived from an EMBL/GenBank/DDBJ whole genome shotgun (WGS) entry which is preliminary data.</text>
</comment>
<keyword evidence="4" id="KW-1185">Reference proteome</keyword>
<dbReference type="NCBIfam" id="TIGR00097">
    <property type="entry name" value="HMP-P_kinase"/>
    <property type="match status" value="1"/>
</dbReference>
<sequence>MPNTPVLTIAGTDPSGGAGIQADLKTFTAHGCYGTSVITALTAQNTTGVQSVQSCPPEFVAQQLRSVLEDLGIQSIKTGMLFDSNVIRAITDTLRTHFGTNMPPLVCDPVCVSTSGHTLLQPEAVDDMITELFPLATLITPNKSEAELILSTRNLPSTITNLAEMLTASEVLLTLGPKAVLLKGGHVTSSIQDVSELAVKHPDLTVIRDGLLEENMEILQISEEDLTSRPLVVDVLRDTENVTLFLRPRIDSTSTHGTGCTLSAAIVCALSRGVSLVEAVRLGTAYTHRAIETAAPLGSGHGPLNHMHSITLRSIPKPTNTVPHPFTRSLIKSTAGIWKEYVEHEFVKQLARGALPRECFLHFVKQDYLYLRYYARAYGLLVAKSSTYSAIDNATKTIINVINEVQNHKAFCAQWGISEQELESTIESPSTTAYGAYILDVGLQGDANRLLMAVAACLLGYGEVGLWLKKESLKPETWVLTEGNPYAKWMEDYGGEHYQGAVKLGIETIEQMAEADPPSPARLKEWTSVWEKCTRLEKGFWDMALGLL</sequence>
<evidence type="ECO:0000259" key="1">
    <source>
        <dbReference type="Pfam" id="PF03070"/>
    </source>
</evidence>
<dbReference type="GO" id="GO:0008972">
    <property type="term" value="F:phosphomethylpyrimidine kinase activity"/>
    <property type="evidence" value="ECO:0007669"/>
    <property type="project" value="InterPro"/>
</dbReference>
<dbReference type="Gene3D" id="1.20.910.10">
    <property type="entry name" value="Heme oxygenase-like"/>
    <property type="match status" value="1"/>
</dbReference>
<dbReference type="Proteomes" id="UP001385951">
    <property type="component" value="Unassembled WGS sequence"/>
</dbReference>
<dbReference type="GO" id="GO:0009228">
    <property type="term" value="P:thiamine biosynthetic process"/>
    <property type="evidence" value="ECO:0007669"/>
    <property type="project" value="InterPro"/>
</dbReference>
<dbReference type="SUPFAM" id="SSF48613">
    <property type="entry name" value="Heme oxygenase-like"/>
    <property type="match status" value="1"/>
</dbReference>
<dbReference type="InterPro" id="IPR013749">
    <property type="entry name" value="PM/HMP-P_kinase-1"/>
</dbReference>
<evidence type="ECO:0000259" key="2">
    <source>
        <dbReference type="Pfam" id="PF08543"/>
    </source>
</evidence>
<dbReference type="NCBIfam" id="TIGR04306">
    <property type="entry name" value="salvage_TenA"/>
    <property type="match status" value="1"/>
</dbReference>
<reference evidence="3 4" key="1">
    <citation type="submission" date="2022-09" db="EMBL/GenBank/DDBJ databases">
        <authorList>
            <person name="Palmer J.M."/>
        </authorList>
    </citation>
    <scope>NUCLEOTIDE SEQUENCE [LARGE SCALE GENOMIC DNA]</scope>
    <source>
        <strain evidence="3 4">DSM 7382</strain>
    </source>
</reference>
<dbReference type="Gene3D" id="3.40.1190.20">
    <property type="match status" value="1"/>
</dbReference>